<proteinExistence type="predicted"/>
<dbReference type="RefSeq" id="XP_060365365.1">
    <property type="nucleotide sequence ID" value="XM_060504970.1"/>
</dbReference>
<dbReference type="AlphaFoldDB" id="A0AAD8XIZ9"/>
<protein>
    <submittedName>
        <fullName evidence="2">FAS1 domain-containing protein</fullName>
    </submittedName>
</protein>
<sequence>MAIAASKQRKASLPRALRALFFLISLPLLVQYILSRWNRASPSSSSASFHQSSTTPADQNANLTIWKVLSNDERVSRFAKIIGELPDIVRGLSAPQAQFTVYAPVNEAFESFYFPPDPPPFFGLFIAGYHMGPGPVPVEHLRSVGTVSSFVNGDIFFDYKQRISVQHTSTGITFNHEAKYIPRRESESKALNGHIHHIDGVLGLPNSTAHVLRTWPQLSKLREALSLTNLANSVYDTNSHVSQTMFAPTDAAFDRLGHKAVKFLFSPWGKPYLRALLKCHVVSNHTLFSDMYWPHGGVESVDFRKLSASDRHEQYDLSTLHPKLNLTVGSQKTDGRWHLDVSSSALLQAKGKSKPVYVTTSDILTMDGVVHLIDSLVLPPSAVEGEDVSWLEKMFTSLWQQDKNIENLVDLFGPYVDEEEAFS</sequence>
<comment type="caution">
    <text evidence="2">The sequence shown here is derived from an EMBL/GenBank/DDBJ whole genome shotgun (WGS) entry which is preliminary data.</text>
</comment>
<evidence type="ECO:0000259" key="1">
    <source>
        <dbReference type="PROSITE" id="PS50213"/>
    </source>
</evidence>
<dbReference type="SMART" id="SM00554">
    <property type="entry name" value="FAS1"/>
    <property type="match status" value="2"/>
</dbReference>
<dbReference type="PANTHER" id="PTHR10900:SF77">
    <property type="entry name" value="FI19380P1"/>
    <property type="match status" value="1"/>
</dbReference>
<dbReference type="Proteomes" id="UP001244207">
    <property type="component" value="Unassembled WGS sequence"/>
</dbReference>
<dbReference type="EMBL" id="JAHMHS010000043">
    <property type="protein sequence ID" value="KAK1725310.1"/>
    <property type="molecule type" value="Genomic_DNA"/>
</dbReference>
<dbReference type="Gene3D" id="2.30.180.10">
    <property type="entry name" value="FAS1 domain"/>
    <property type="match status" value="2"/>
</dbReference>
<dbReference type="InterPro" id="IPR036378">
    <property type="entry name" value="FAS1_dom_sf"/>
</dbReference>
<gene>
    <name evidence="2" type="ORF">BDZ83DRAFT_576977</name>
</gene>
<dbReference type="GeneID" id="85388869"/>
<evidence type="ECO:0000313" key="3">
    <source>
        <dbReference type="Proteomes" id="UP001244207"/>
    </source>
</evidence>
<feature type="domain" description="FAS1" evidence="1">
    <location>
        <begin position="62"/>
        <end position="202"/>
    </location>
</feature>
<name>A0AAD8XIZ9_GLOAC</name>
<dbReference type="InterPro" id="IPR000782">
    <property type="entry name" value="FAS1_domain"/>
</dbReference>
<evidence type="ECO:0000313" key="2">
    <source>
        <dbReference type="EMBL" id="KAK1725310.1"/>
    </source>
</evidence>
<dbReference type="SUPFAM" id="SSF82153">
    <property type="entry name" value="FAS1 domain"/>
    <property type="match status" value="2"/>
</dbReference>
<organism evidence="2 3">
    <name type="scientific">Glomerella acutata</name>
    <name type="common">Colletotrichum acutatum</name>
    <dbReference type="NCBI Taxonomy" id="27357"/>
    <lineage>
        <taxon>Eukaryota</taxon>
        <taxon>Fungi</taxon>
        <taxon>Dikarya</taxon>
        <taxon>Ascomycota</taxon>
        <taxon>Pezizomycotina</taxon>
        <taxon>Sordariomycetes</taxon>
        <taxon>Hypocreomycetidae</taxon>
        <taxon>Glomerellales</taxon>
        <taxon>Glomerellaceae</taxon>
        <taxon>Colletotrichum</taxon>
        <taxon>Colletotrichum acutatum species complex</taxon>
    </lineage>
</organism>
<dbReference type="PANTHER" id="PTHR10900">
    <property type="entry name" value="PERIOSTIN-RELATED"/>
    <property type="match status" value="1"/>
</dbReference>
<dbReference type="Pfam" id="PF02469">
    <property type="entry name" value="Fasciclin"/>
    <property type="match status" value="2"/>
</dbReference>
<keyword evidence="3" id="KW-1185">Reference proteome</keyword>
<feature type="domain" description="FAS1" evidence="1">
    <location>
        <begin position="205"/>
        <end position="377"/>
    </location>
</feature>
<accession>A0AAD8XIZ9</accession>
<dbReference type="InterPro" id="IPR050904">
    <property type="entry name" value="Adhesion/Biosynth-related"/>
</dbReference>
<dbReference type="PROSITE" id="PS50213">
    <property type="entry name" value="FAS1"/>
    <property type="match status" value="2"/>
</dbReference>
<reference evidence="2" key="1">
    <citation type="submission" date="2021-12" db="EMBL/GenBank/DDBJ databases">
        <title>Comparative genomics, transcriptomics and evolutionary studies reveal genomic signatures of adaptation to plant cell wall in hemibiotrophic fungi.</title>
        <authorList>
            <consortium name="DOE Joint Genome Institute"/>
            <person name="Baroncelli R."/>
            <person name="Diaz J.F."/>
            <person name="Benocci T."/>
            <person name="Peng M."/>
            <person name="Battaglia E."/>
            <person name="Haridas S."/>
            <person name="Andreopoulos W."/>
            <person name="Labutti K."/>
            <person name="Pangilinan J."/>
            <person name="Floch G.L."/>
            <person name="Makela M.R."/>
            <person name="Henrissat B."/>
            <person name="Grigoriev I.V."/>
            <person name="Crouch J.A."/>
            <person name="De Vries R.P."/>
            <person name="Sukno S.A."/>
            <person name="Thon M.R."/>
        </authorList>
    </citation>
    <scope>NUCLEOTIDE SEQUENCE</scope>
    <source>
        <strain evidence="2">CBS 112980</strain>
    </source>
</reference>